<dbReference type="PROSITE" id="PS50110">
    <property type="entry name" value="RESPONSE_REGULATORY"/>
    <property type="match status" value="1"/>
</dbReference>
<sequence>MTYRNPTPATGGPPAPRVLVVEDHPVAREPLLRILRLSGYDAVGAGNGAEALAEVDAAPVDLILLDLMMPKVDGVMFLEALRNRPGGTAVPVLVLTAVPNGSLLTRVKALGAAAVLRKAGFDLDELLAAIRAHLPATHGATTHDVTAA</sequence>
<evidence type="ECO:0000259" key="3">
    <source>
        <dbReference type="PROSITE" id="PS50110"/>
    </source>
</evidence>
<evidence type="ECO:0000256" key="2">
    <source>
        <dbReference type="PROSITE-ProRule" id="PRU00169"/>
    </source>
</evidence>
<dbReference type="PANTHER" id="PTHR44591:SF3">
    <property type="entry name" value="RESPONSE REGULATORY DOMAIN-CONTAINING PROTEIN"/>
    <property type="match status" value="1"/>
</dbReference>
<dbReference type="SMART" id="SM00448">
    <property type="entry name" value="REC"/>
    <property type="match status" value="1"/>
</dbReference>
<dbReference type="EMBL" id="CADCUQ010000138">
    <property type="protein sequence ID" value="CAA9379141.1"/>
    <property type="molecule type" value="Genomic_DNA"/>
</dbReference>
<name>A0A6J4N9P7_9BACT</name>
<gene>
    <name evidence="4" type="ORF">AVDCRST_MAG64-501</name>
</gene>
<dbReference type="Pfam" id="PF00072">
    <property type="entry name" value="Response_reg"/>
    <property type="match status" value="1"/>
</dbReference>
<dbReference type="InterPro" id="IPR050595">
    <property type="entry name" value="Bact_response_regulator"/>
</dbReference>
<dbReference type="InterPro" id="IPR011006">
    <property type="entry name" value="CheY-like_superfamily"/>
</dbReference>
<accession>A0A6J4N9P7</accession>
<reference evidence="4" key="1">
    <citation type="submission" date="2020-02" db="EMBL/GenBank/DDBJ databases">
        <authorList>
            <person name="Meier V. D."/>
        </authorList>
    </citation>
    <scope>NUCLEOTIDE SEQUENCE</scope>
    <source>
        <strain evidence="4">AVDCRST_MAG64</strain>
    </source>
</reference>
<keyword evidence="1 2" id="KW-0597">Phosphoprotein</keyword>
<protein>
    <recommendedName>
        <fullName evidence="3">Response regulatory domain-containing protein</fullName>
    </recommendedName>
</protein>
<dbReference type="Gene3D" id="3.40.50.2300">
    <property type="match status" value="1"/>
</dbReference>
<dbReference type="SUPFAM" id="SSF52172">
    <property type="entry name" value="CheY-like"/>
    <property type="match status" value="1"/>
</dbReference>
<organism evidence="4">
    <name type="scientific">uncultured Phycisphaerae bacterium</name>
    <dbReference type="NCBI Taxonomy" id="904963"/>
    <lineage>
        <taxon>Bacteria</taxon>
        <taxon>Pseudomonadati</taxon>
        <taxon>Planctomycetota</taxon>
        <taxon>Phycisphaerae</taxon>
        <taxon>environmental samples</taxon>
    </lineage>
</organism>
<feature type="modified residue" description="4-aspartylphosphate" evidence="2">
    <location>
        <position position="66"/>
    </location>
</feature>
<dbReference type="InterPro" id="IPR001789">
    <property type="entry name" value="Sig_transdc_resp-reg_receiver"/>
</dbReference>
<dbReference type="AlphaFoldDB" id="A0A6J4N9P7"/>
<evidence type="ECO:0000256" key="1">
    <source>
        <dbReference type="ARBA" id="ARBA00022553"/>
    </source>
</evidence>
<dbReference type="GO" id="GO:0000160">
    <property type="term" value="P:phosphorelay signal transduction system"/>
    <property type="evidence" value="ECO:0007669"/>
    <property type="project" value="InterPro"/>
</dbReference>
<feature type="domain" description="Response regulatory" evidence="3">
    <location>
        <begin position="17"/>
        <end position="133"/>
    </location>
</feature>
<dbReference type="PANTHER" id="PTHR44591">
    <property type="entry name" value="STRESS RESPONSE REGULATOR PROTEIN 1"/>
    <property type="match status" value="1"/>
</dbReference>
<proteinExistence type="predicted"/>
<evidence type="ECO:0000313" key="4">
    <source>
        <dbReference type="EMBL" id="CAA9379141.1"/>
    </source>
</evidence>